<dbReference type="AlphaFoldDB" id="X1MBV6"/>
<evidence type="ECO:0000313" key="1">
    <source>
        <dbReference type="EMBL" id="GAI15566.1"/>
    </source>
</evidence>
<dbReference type="EMBL" id="BARV01010722">
    <property type="protein sequence ID" value="GAI15566.1"/>
    <property type="molecule type" value="Genomic_DNA"/>
</dbReference>
<feature type="non-terminal residue" evidence="1">
    <location>
        <position position="31"/>
    </location>
</feature>
<proteinExistence type="predicted"/>
<accession>X1MBV6</accession>
<protein>
    <submittedName>
        <fullName evidence="1">Uncharacterized protein</fullName>
    </submittedName>
</protein>
<reference evidence="1" key="1">
    <citation type="journal article" date="2014" name="Front. Microbiol.">
        <title>High frequency of phylogenetically diverse reductive dehalogenase-homologous genes in deep subseafloor sedimentary metagenomes.</title>
        <authorList>
            <person name="Kawai M."/>
            <person name="Futagami T."/>
            <person name="Toyoda A."/>
            <person name="Takaki Y."/>
            <person name="Nishi S."/>
            <person name="Hori S."/>
            <person name="Arai W."/>
            <person name="Tsubouchi T."/>
            <person name="Morono Y."/>
            <person name="Uchiyama I."/>
            <person name="Ito T."/>
            <person name="Fujiyama A."/>
            <person name="Inagaki F."/>
            <person name="Takami H."/>
        </authorList>
    </citation>
    <scope>NUCLEOTIDE SEQUENCE</scope>
    <source>
        <strain evidence="1">Expedition CK06-06</strain>
    </source>
</reference>
<gene>
    <name evidence="1" type="ORF">S06H3_20651</name>
</gene>
<sequence>MSENARTVPISLTVKIDVNVLQCEIVVINAA</sequence>
<comment type="caution">
    <text evidence="1">The sequence shown here is derived from an EMBL/GenBank/DDBJ whole genome shotgun (WGS) entry which is preliminary data.</text>
</comment>
<organism evidence="1">
    <name type="scientific">marine sediment metagenome</name>
    <dbReference type="NCBI Taxonomy" id="412755"/>
    <lineage>
        <taxon>unclassified sequences</taxon>
        <taxon>metagenomes</taxon>
        <taxon>ecological metagenomes</taxon>
    </lineage>
</organism>
<name>X1MBV6_9ZZZZ</name>